<evidence type="ECO:0000256" key="6">
    <source>
        <dbReference type="ARBA" id="ARBA00022989"/>
    </source>
</evidence>
<feature type="transmembrane region" description="Helical" evidence="9">
    <location>
        <begin position="507"/>
        <end position="528"/>
    </location>
</feature>
<gene>
    <name evidence="9 11" type="primary">lnt</name>
    <name evidence="11" type="ORF">AB8Z38_24360</name>
</gene>
<evidence type="ECO:0000256" key="3">
    <source>
        <dbReference type="ARBA" id="ARBA00022475"/>
    </source>
</evidence>
<dbReference type="InterPro" id="IPR045378">
    <property type="entry name" value="LNT_N"/>
</dbReference>
<accession>A0AB39XEC0</accession>
<dbReference type="InterPro" id="IPR036526">
    <property type="entry name" value="C-N_Hydrolase_sf"/>
</dbReference>
<dbReference type="InterPro" id="IPR003010">
    <property type="entry name" value="C-N_Hydrolase"/>
</dbReference>
<comment type="subcellular location">
    <subcellularLocation>
        <location evidence="1 9">Cell membrane</location>
        <topology evidence="1 9">Multi-pass membrane protein</topology>
    </subcellularLocation>
</comment>
<dbReference type="Pfam" id="PF20154">
    <property type="entry name" value="LNT_N"/>
    <property type="match status" value="1"/>
</dbReference>
<feature type="domain" description="CN hydrolase" evidence="10">
    <location>
        <begin position="248"/>
        <end position="501"/>
    </location>
</feature>
<dbReference type="GO" id="GO:0016410">
    <property type="term" value="F:N-acyltransferase activity"/>
    <property type="evidence" value="ECO:0007669"/>
    <property type="project" value="UniProtKB-UniRule"/>
</dbReference>
<feature type="transmembrane region" description="Helical" evidence="9">
    <location>
        <begin position="101"/>
        <end position="126"/>
    </location>
</feature>
<dbReference type="PANTHER" id="PTHR38686:SF1">
    <property type="entry name" value="APOLIPOPROTEIN N-ACYLTRANSFERASE"/>
    <property type="match status" value="1"/>
</dbReference>
<dbReference type="Gene3D" id="3.60.110.10">
    <property type="entry name" value="Carbon-nitrogen hydrolase"/>
    <property type="match status" value="1"/>
</dbReference>
<dbReference type="AlphaFoldDB" id="A0AB39XEC0"/>
<feature type="transmembrane region" description="Helical" evidence="9">
    <location>
        <begin position="70"/>
        <end position="95"/>
    </location>
</feature>
<proteinExistence type="inferred from homology"/>
<evidence type="ECO:0000256" key="1">
    <source>
        <dbReference type="ARBA" id="ARBA00004651"/>
    </source>
</evidence>
<feature type="transmembrane region" description="Helical" evidence="9">
    <location>
        <begin position="138"/>
        <end position="161"/>
    </location>
</feature>
<dbReference type="NCBIfam" id="TIGR00546">
    <property type="entry name" value="lnt"/>
    <property type="match status" value="1"/>
</dbReference>
<dbReference type="EC" id="2.3.1.269" evidence="9"/>
<dbReference type="CDD" id="cd07571">
    <property type="entry name" value="ALP_N-acyl_transferase"/>
    <property type="match status" value="1"/>
</dbReference>
<sequence>MSSFQRLRQVALAVILIWGWKRAVIAMAAGALSVLALAPFNAWPVLFVTFPVLVWLIDGTGAGRLGGVPAAALTGYWFGLGYFVPGLYWIGYAFFVDADVFAWLTPFAVLGLPAYLSIFTAIGFALARLLWTKDATRILALAASLTIAEWLRGHALTGFPWNAFGYALSEPLPLAQTASLIGQWGMTFLTVAIFASPAVLIDRTPDGRMAWRVPAAAVALLVVMGIFGAIRLSLHPTTMVAGAKLRLMQPNLQQDARFNYSAKAEVMKKYLALSDRASGPQSTGVRDATILIWPESAFPFFLTREADAMAEIAELLPKGTVLITGSIRAPDLPPGKPVTRAYNSIYVIDHDGSVLAVYDKLHLVPFGEYLPFQDTMEKLGFEQLTRMRGGFIPGTVRHVLPVPGAPPALPLICYEAIFPGEVGGRDERPGWIVNLTNDGWFGISTGPYQHMEQARMRAVELGLPLVRSANTGVSAVIDPVGRTVASLGLGIEGILDANLPTAIPPTLYARVGDIPAAMLVALAVLLAVRRRIAKRPPRSRRPVETAGIL</sequence>
<comment type="pathway">
    <text evidence="9">Protein modification; lipoprotein biosynthesis (N-acyl transfer).</text>
</comment>
<keyword evidence="4 9" id="KW-0808">Transferase</keyword>
<comment type="similarity">
    <text evidence="2 9">Belongs to the CN hydrolase family. Apolipoprotein N-acyltransferase subfamily.</text>
</comment>
<keyword evidence="8 9" id="KW-0012">Acyltransferase</keyword>
<feature type="transmembrane region" description="Helical" evidence="9">
    <location>
        <begin position="181"/>
        <end position="201"/>
    </location>
</feature>
<organism evidence="11">
    <name type="scientific">Bradyrhizobium sp. LLZ17</name>
    <dbReference type="NCBI Taxonomy" id="3239388"/>
    <lineage>
        <taxon>Bacteria</taxon>
        <taxon>Pseudomonadati</taxon>
        <taxon>Pseudomonadota</taxon>
        <taxon>Alphaproteobacteria</taxon>
        <taxon>Hyphomicrobiales</taxon>
        <taxon>Nitrobacteraceae</taxon>
        <taxon>Bradyrhizobium</taxon>
    </lineage>
</organism>
<dbReference type="GO" id="GO:0042158">
    <property type="term" value="P:lipoprotein biosynthetic process"/>
    <property type="evidence" value="ECO:0007669"/>
    <property type="project" value="UniProtKB-UniRule"/>
</dbReference>
<reference evidence="11" key="1">
    <citation type="submission" date="2024-08" db="EMBL/GenBank/DDBJ databases">
        <authorList>
            <person name="Chaddad Z."/>
            <person name="Lamrabet M."/>
            <person name="Bouhnik O."/>
            <person name="Alami S."/>
            <person name="Wipf D."/>
            <person name="Courty P.E."/>
            <person name="Missbah El Idrissi M."/>
        </authorList>
    </citation>
    <scope>NUCLEOTIDE SEQUENCE</scope>
    <source>
        <strain evidence="11">LLZ17</strain>
    </source>
</reference>
<evidence type="ECO:0000256" key="8">
    <source>
        <dbReference type="ARBA" id="ARBA00023315"/>
    </source>
</evidence>
<keyword evidence="5 9" id="KW-0812">Transmembrane</keyword>
<dbReference type="GO" id="GO:0005886">
    <property type="term" value="C:plasma membrane"/>
    <property type="evidence" value="ECO:0007669"/>
    <property type="project" value="UniProtKB-SubCell"/>
</dbReference>
<dbReference type="PROSITE" id="PS50263">
    <property type="entry name" value="CN_HYDROLASE"/>
    <property type="match status" value="1"/>
</dbReference>
<keyword evidence="6 9" id="KW-1133">Transmembrane helix</keyword>
<dbReference type="EMBL" id="CP165734">
    <property type="protein sequence ID" value="XDV55859.1"/>
    <property type="molecule type" value="Genomic_DNA"/>
</dbReference>
<dbReference type="Pfam" id="PF00795">
    <property type="entry name" value="CN_hydrolase"/>
    <property type="match status" value="1"/>
</dbReference>
<feature type="transmembrane region" description="Helical" evidence="9">
    <location>
        <begin position="213"/>
        <end position="234"/>
    </location>
</feature>
<protein>
    <recommendedName>
        <fullName evidence="9">Apolipoprotein N-acyltransferase</fullName>
        <shortName evidence="9">ALP N-acyltransferase</shortName>
        <ecNumber evidence="9">2.3.1.269</ecNumber>
    </recommendedName>
</protein>
<comment type="function">
    <text evidence="9">Catalyzes the phospholipid dependent N-acylation of the N-terminal cysteine of apolipoprotein, the last step in lipoprotein maturation.</text>
</comment>
<dbReference type="RefSeq" id="WP_369720300.1">
    <property type="nucleotide sequence ID" value="NZ_CP165734.1"/>
</dbReference>
<evidence type="ECO:0000256" key="9">
    <source>
        <dbReference type="HAMAP-Rule" id="MF_01148"/>
    </source>
</evidence>
<name>A0AB39XEC0_9BRAD</name>
<evidence type="ECO:0000259" key="10">
    <source>
        <dbReference type="PROSITE" id="PS50263"/>
    </source>
</evidence>
<comment type="catalytic activity">
    <reaction evidence="9">
        <text>N-terminal S-1,2-diacyl-sn-glyceryl-L-cysteinyl-[lipoprotein] + a glycerophospholipid = N-acyl-S-1,2-diacyl-sn-glyceryl-L-cysteinyl-[lipoprotein] + a 2-acyl-sn-glycero-3-phospholipid + H(+)</text>
        <dbReference type="Rhea" id="RHEA:48228"/>
        <dbReference type="Rhea" id="RHEA-COMP:14681"/>
        <dbReference type="Rhea" id="RHEA-COMP:14684"/>
        <dbReference type="ChEBI" id="CHEBI:15378"/>
        <dbReference type="ChEBI" id="CHEBI:136912"/>
        <dbReference type="ChEBI" id="CHEBI:140656"/>
        <dbReference type="ChEBI" id="CHEBI:140657"/>
        <dbReference type="ChEBI" id="CHEBI:140660"/>
        <dbReference type="EC" id="2.3.1.269"/>
    </reaction>
</comment>
<feature type="transmembrane region" description="Helical" evidence="9">
    <location>
        <begin position="38"/>
        <end position="58"/>
    </location>
</feature>
<evidence type="ECO:0000256" key="4">
    <source>
        <dbReference type="ARBA" id="ARBA00022679"/>
    </source>
</evidence>
<evidence type="ECO:0000256" key="7">
    <source>
        <dbReference type="ARBA" id="ARBA00023136"/>
    </source>
</evidence>
<evidence type="ECO:0000256" key="5">
    <source>
        <dbReference type="ARBA" id="ARBA00022692"/>
    </source>
</evidence>
<evidence type="ECO:0000313" key="11">
    <source>
        <dbReference type="EMBL" id="XDV55859.1"/>
    </source>
</evidence>
<dbReference type="PANTHER" id="PTHR38686">
    <property type="entry name" value="APOLIPOPROTEIN N-ACYLTRANSFERASE"/>
    <property type="match status" value="1"/>
</dbReference>
<keyword evidence="7 9" id="KW-0472">Membrane</keyword>
<evidence type="ECO:0000256" key="2">
    <source>
        <dbReference type="ARBA" id="ARBA00010065"/>
    </source>
</evidence>
<keyword evidence="3 9" id="KW-1003">Cell membrane</keyword>
<dbReference type="HAMAP" id="MF_01148">
    <property type="entry name" value="Lnt"/>
    <property type="match status" value="1"/>
</dbReference>
<dbReference type="SUPFAM" id="SSF56317">
    <property type="entry name" value="Carbon-nitrogen hydrolase"/>
    <property type="match status" value="1"/>
</dbReference>
<dbReference type="InterPro" id="IPR004563">
    <property type="entry name" value="Apolipo_AcylTrfase"/>
</dbReference>